<feature type="region of interest" description="Disordered" evidence="1">
    <location>
        <begin position="90"/>
        <end position="124"/>
    </location>
</feature>
<sequence length="294" mass="32134">MKVDIVEILHQPEYTDENRCEPCTVLNLVIAGIAGSAIARKSKLGGAAAFGASVGLIYLRGYLVPGTPTLTKRYLPSAVLRWFGKEPELETRGGLGSVPSETTSANEQPSKAMTSDSETSTEEIDPHDFLLTEDVLEPCENRDDLCISESYSKRWNAEIVDLTEKDLDVDEAVSILGVQMEGETFEIEQYGEAWALVTGSQTIGQWPSQGALLADVGAARVLEEWSDEWDNLVPAQRGQILNGLRLFLERCPGSEGSVSISQETVESCCSSHEVITVSCDKTGERLFEQQLNEV</sequence>
<feature type="compositionally biased region" description="Polar residues" evidence="1">
    <location>
        <begin position="99"/>
        <end position="118"/>
    </location>
</feature>
<keyword evidence="6" id="KW-1185">Reference proteome</keyword>
<evidence type="ECO:0000313" key="5">
    <source>
        <dbReference type="EMBL" id="MFC6823671.1"/>
    </source>
</evidence>
<dbReference type="EMBL" id="JBHSXH010000004">
    <property type="protein sequence ID" value="MFC6823671.1"/>
    <property type="molecule type" value="Genomic_DNA"/>
</dbReference>
<reference evidence="5 6" key="1">
    <citation type="journal article" date="2019" name="Int. J. Syst. Evol. Microbiol.">
        <title>The Global Catalogue of Microorganisms (GCM) 10K type strain sequencing project: providing services to taxonomists for standard genome sequencing and annotation.</title>
        <authorList>
            <consortium name="The Broad Institute Genomics Platform"/>
            <consortium name="The Broad Institute Genome Sequencing Center for Infectious Disease"/>
            <person name="Wu L."/>
            <person name="Ma J."/>
        </authorList>
    </citation>
    <scope>NUCLEOTIDE SEQUENCE [LARGE SCALE GENOMIC DNA]</scope>
    <source>
        <strain evidence="5 6">YIM 94188</strain>
    </source>
</reference>
<protein>
    <submittedName>
        <fullName evidence="5">Uncharacterized protein</fullName>
    </submittedName>
</protein>
<organism evidence="5 6">
    <name type="scientific">Halopelagius fulvigenes</name>
    <dbReference type="NCBI Taxonomy" id="1198324"/>
    <lineage>
        <taxon>Archaea</taxon>
        <taxon>Methanobacteriati</taxon>
        <taxon>Methanobacteriota</taxon>
        <taxon>Stenosarchaea group</taxon>
        <taxon>Halobacteria</taxon>
        <taxon>Halobacteriales</taxon>
        <taxon>Haloferacaceae</taxon>
    </lineage>
</organism>
<dbReference type="InterPro" id="IPR058775">
    <property type="entry name" value="DUF8054_M"/>
</dbReference>
<name>A0ABD5TV45_9EURY</name>
<dbReference type="Pfam" id="PF26238">
    <property type="entry name" value="DUF8054_M"/>
    <property type="match status" value="1"/>
</dbReference>
<dbReference type="RefSeq" id="WP_379692120.1">
    <property type="nucleotide sequence ID" value="NZ_JBHSXH010000004.1"/>
</dbReference>
<evidence type="ECO:0000313" key="6">
    <source>
        <dbReference type="Proteomes" id="UP001596408"/>
    </source>
</evidence>
<evidence type="ECO:0000259" key="2">
    <source>
        <dbReference type="Pfam" id="PF26236"/>
    </source>
</evidence>
<feature type="domain" description="DUF8054" evidence="2">
    <location>
        <begin position="7"/>
        <end position="86"/>
    </location>
</feature>
<dbReference type="Pfam" id="PF26236">
    <property type="entry name" value="DUF8054_N"/>
    <property type="match status" value="1"/>
</dbReference>
<accession>A0ABD5TV45</accession>
<dbReference type="Proteomes" id="UP001596408">
    <property type="component" value="Unassembled WGS sequence"/>
</dbReference>
<dbReference type="InterPro" id="IPR058675">
    <property type="entry name" value="DUF8054_C"/>
</dbReference>
<gene>
    <name evidence="5" type="ORF">ACFQEV_01440</name>
</gene>
<proteinExistence type="predicted"/>
<feature type="domain" description="DUF8054" evidence="4">
    <location>
        <begin position="125"/>
        <end position="246"/>
    </location>
</feature>
<evidence type="ECO:0000259" key="3">
    <source>
        <dbReference type="Pfam" id="PF26237"/>
    </source>
</evidence>
<dbReference type="Pfam" id="PF26237">
    <property type="entry name" value="DUF8054_C"/>
    <property type="match status" value="1"/>
</dbReference>
<dbReference type="InterPro" id="IPR058674">
    <property type="entry name" value="DUF8054_N"/>
</dbReference>
<evidence type="ECO:0000259" key="4">
    <source>
        <dbReference type="Pfam" id="PF26238"/>
    </source>
</evidence>
<dbReference type="AlphaFoldDB" id="A0ABD5TV45"/>
<comment type="caution">
    <text evidence="5">The sequence shown here is derived from an EMBL/GenBank/DDBJ whole genome shotgun (WGS) entry which is preliminary data.</text>
</comment>
<evidence type="ECO:0000256" key="1">
    <source>
        <dbReference type="SAM" id="MobiDB-lite"/>
    </source>
</evidence>
<feature type="domain" description="DUF8054" evidence="3">
    <location>
        <begin position="249"/>
        <end position="289"/>
    </location>
</feature>